<dbReference type="PANTHER" id="PTHR47165">
    <property type="entry name" value="OS03G0429900 PROTEIN"/>
    <property type="match status" value="1"/>
</dbReference>
<name>A0ABQ8CNK2_BRANA</name>
<evidence type="ECO:0000313" key="8">
    <source>
        <dbReference type="EMBL" id="KAH0918628.1"/>
    </source>
</evidence>
<feature type="non-terminal residue" evidence="8">
    <location>
        <position position="952"/>
    </location>
</feature>
<dbReference type="InterPro" id="IPR013955">
    <property type="entry name" value="Rep_factor-A_C"/>
</dbReference>
<dbReference type="PANTHER" id="PTHR47165:SF4">
    <property type="entry name" value="OS03G0429900 PROTEIN"/>
    <property type="match status" value="1"/>
</dbReference>
<dbReference type="Proteomes" id="UP000824890">
    <property type="component" value="Unassembled WGS sequence"/>
</dbReference>
<keyword evidence="4" id="KW-0862">Zinc</keyword>
<dbReference type="InterPro" id="IPR003871">
    <property type="entry name" value="RFA1B/D_OB_1st"/>
</dbReference>
<evidence type="ECO:0000313" key="9">
    <source>
        <dbReference type="Proteomes" id="UP000824890"/>
    </source>
</evidence>
<evidence type="ECO:0000256" key="5">
    <source>
        <dbReference type="ARBA" id="ARBA00023125"/>
    </source>
</evidence>
<evidence type="ECO:0000259" key="7">
    <source>
        <dbReference type="Pfam" id="PF08646"/>
    </source>
</evidence>
<feature type="domain" description="Replication protein A 70 kDa DNA-binding subunit B/D first OB fold" evidence="6">
    <location>
        <begin position="5"/>
        <end position="105"/>
    </location>
</feature>
<evidence type="ECO:0000256" key="2">
    <source>
        <dbReference type="ARBA" id="ARBA00022723"/>
    </source>
</evidence>
<keyword evidence="2" id="KW-0479">Metal-binding</keyword>
<reference evidence="8 9" key="1">
    <citation type="submission" date="2021-05" db="EMBL/GenBank/DDBJ databases">
        <title>Genome Assembly of Synthetic Allotetraploid Brassica napus Reveals Homoeologous Exchanges between Subgenomes.</title>
        <authorList>
            <person name="Davis J.T."/>
        </authorList>
    </citation>
    <scope>NUCLEOTIDE SEQUENCE [LARGE SCALE GENOMIC DNA]</scope>
    <source>
        <strain evidence="9">cv. Da-Ae</strain>
        <tissue evidence="8">Seedling</tissue>
    </source>
</reference>
<dbReference type="EMBL" id="JAGKQM010000007">
    <property type="protein sequence ID" value="KAH0918628.1"/>
    <property type="molecule type" value="Genomic_DNA"/>
</dbReference>
<feature type="domain" description="Replication factor A C-terminal" evidence="7">
    <location>
        <begin position="289"/>
        <end position="423"/>
    </location>
</feature>
<evidence type="ECO:0000256" key="4">
    <source>
        <dbReference type="ARBA" id="ARBA00022833"/>
    </source>
</evidence>
<dbReference type="CDD" id="cd04481">
    <property type="entry name" value="RPA1_DBD_B_like"/>
    <property type="match status" value="2"/>
</dbReference>
<keyword evidence="3" id="KW-0863">Zinc-finger</keyword>
<dbReference type="CDD" id="cd04476">
    <property type="entry name" value="RPA1_DBD_C"/>
    <property type="match status" value="2"/>
</dbReference>
<gene>
    <name evidence="8" type="ORF">HID58_026288</name>
</gene>
<protein>
    <submittedName>
        <fullName evidence="8">Uncharacterized protein</fullName>
    </submittedName>
</protein>
<evidence type="ECO:0000259" key="6">
    <source>
        <dbReference type="Pfam" id="PF02721"/>
    </source>
</evidence>
<comment type="caution">
    <text evidence="8">The sequence shown here is derived from an EMBL/GenBank/DDBJ whole genome shotgun (WGS) entry which is preliminary data.</text>
</comment>
<dbReference type="InterPro" id="IPR047192">
    <property type="entry name" value="Euk_RPA1_DBD_C"/>
</dbReference>
<dbReference type="Gene3D" id="2.40.50.140">
    <property type="entry name" value="Nucleic acid-binding proteins"/>
    <property type="match status" value="5"/>
</dbReference>
<organism evidence="8 9">
    <name type="scientific">Brassica napus</name>
    <name type="common">Rape</name>
    <dbReference type="NCBI Taxonomy" id="3708"/>
    <lineage>
        <taxon>Eukaryota</taxon>
        <taxon>Viridiplantae</taxon>
        <taxon>Streptophyta</taxon>
        <taxon>Embryophyta</taxon>
        <taxon>Tracheophyta</taxon>
        <taxon>Spermatophyta</taxon>
        <taxon>Magnoliopsida</taxon>
        <taxon>eudicotyledons</taxon>
        <taxon>Gunneridae</taxon>
        <taxon>Pentapetalae</taxon>
        <taxon>rosids</taxon>
        <taxon>malvids</taxon>
        <taxon>Brassicales</taxon>
        <taxon>Brassicaceae</taxon>
        <taxon>Brassiceae</taxon>
        <taxon>Brassica</taxon>
    </lineage>
</organism>
<dbReference type="Pfam" id="PF02721">
    <property type="entry name" value="DUF223"/>
    <property type="match status" value="1"/>
</dbReference>
<dbReference type="SUPFAM" id="SSF50249">
    <property type="entry name" value="Nucleic acid-binding proteins"/>
    <property type="match status" value="5"/>
</dbReference>
<feature type="domain" description="Replication factor A C-terminal" evidence="7">
    <location>
        <begin position="696"/>
        <end position="830"/>
    </location>
</feature>
<keyword evidence="9" id="KW-1185">Reference proteome</keyword>
<evidence type="ECO:0000256" key="3">
    <source>
        <dbReference type="ARBA" id="ARBA00022771"/>
    </source>
</evidence>
<comment type="similarity">
    <text evidence="1">Belongs to the replication factor A protein 1 family.</text>
</comment>
<dbReference type="CDD" id="cd04480">
    <property type="entry name" value="RPA1_DBD_A_like"/>
    <property type="match status" value="1"/>
</dbReference>
<accession>A0ABQ8CNK2</accession>
<sequence length="952" mass="107248">MAGLDFVSDLKPFKSMWKIRVKVIRLWKQYTCALGETMEMVLADSKGDMIHATVKKELVSQFVTLISQGESKLMVNFIVTMAAGSYRPTKHPYRIVFLPTTRLRMCDALPSNLTGLDPVKFESIKDGSQNTDYLVDVIGQIVEVSHVEVVSVNGKDTQKLSLELRNQDDDRLPMVLWGKFATDVNDAIQLRGEHKIIVVLRFGKIKVWKDERSISNAYNVSDVALNPNLEEVQTFIELLPKDDMALAIVDPKPLALTNGVSDKDDFFIHTPRKSIADVKASRQVEKCVVMCTIAGIDSDMGWFYLSCKVCSKKVLTVPSESEDDGLDLFKHNYFCVKCNQHDPRLIPRYKLHVVVLDHTSDTKFLLFDNLALQLLHQPCIELTGPITDEEVQEPYLLPAAINNLVGKTFLFKIQIERENYLYKHETYKVLKIITNTDMISQFDLTQSPTGSETFKAIDNSIVSDAPEGSMMLRGCSSQQSDSTSLTPAKRIGAPVINLDETFDQTSVTRTNCPVKIKKEKKDKNPVKFESIKDGSQNTDYLVDVIGQIVEVSHVEVVSVNGKDTQKLSLELRNQDDDRLPMVLWGKFATDVNDAIQLRGEHKIIVVLRFGKIKVWKDERSISNAYNVSDVALNPNLEEVQAFIELLPKDDMALAIVDPKPLALTNGVSDKDDFFIHTPRKSIADVKASRQVEKCVVMCTIAGIDSDMGWFYLSCKVCSKKVLTVPSESEDDGLDVFKHNYFCVKCNQHDPRLIPRYKLHVVVLDHTSDTKFLLFDNLALQLLHQPCIELTGPITDEEVQEPYLLPAAINNLVGKTFLFKIQIERENYLYKHETYKVLKIITNTDMISQFDLTQSPTGSETFKAIDNSIVSDAPEGSMILRGCSSQQSDSTSLTPAKRIGAPVINLDETFDQTSVTRTNCPVKIKKEKKDKRLVMSDEEVLNATLILIDNLLR</sequence>
<keyword evidence="5" id="KW-0238">DNA-binding</keyword>
<dbReference type="Pfam" id="PF08646">
    <property type="entry name" value="Rep_fac-A_C"/>
    <property type="match status" value="2"/>
</dbReference>
<proteinExistence type="inferred from homology"/>
<dbReference type="InterPro" id="IPR012340">
    <property type="entry name" value="NA-bd_OB-fold"/>
</dbReference>
<evidence type="ECO:0000256" key="1">
    <source>
        <dbReference type="ARBA" id="ARBA00005690"/>
    </source>
</evidence>